<dbReference type="Proteomes" id="UP001234297">
    <property type="component" value="Chromosome 1"/>
</dbReference>
<comment type="caution">
    <text evidence="1">The sequence shown here is derived from an EMBL/GenBank/DDBJ whole genome shotgun (WGS) entry which is preliminary data.</text>
</comment>
<dbReference type="EMBL" id="CM056809">
    <property type="protein sequence ID" value="KAJ8649620.1"/>
    <property type="molecule type" value="Genomic_DNA"/>
</dbReference>
<evidence type="ECO:0000313" key="2">
    <source>
        <dbReference type="Proteomes" id="UP001234297"/>
    </source>
</evidence>
<accession>A0ACC2MVC2</accession>
<protein>
    <submittedName>
        <fullName evidence="1">Uncharacterized protein</fullName>
    </submittedName>
</protein>
<organism evidence="1 2">
    <name type="scientific">Persea americana</name>
    <name type="common">Avocado</name>
    <dbReference type="NCBI Taxonomy" id="3435"/>
    <lineage>
        <taxon>Eukaryota</taxon>
        <taxon>Viridiplantae</taxon>
        <taxon>Streptophyta</taxon>
        <taxon>Embryophyta</taxon>
        <taxon>Tracheophyta</taxon>
        <taxon>Spermatophyta</taxon>
        <taxon>Magnoliopsida</taxon>
        <taxon>Magnoliidae</taxon>
        <taxon>Laurales</taxon>
        <taxon>Lauraceae</taxon>
        <taxon>Persea</taxon>
    </lineage>
</organism>
<proteinExistence type="predicted"/>
<name>A0ACC2MVC2_PERAE</name>
<gene>
    <name evidence="1" type="ORF">MRB53_002643</name>
</gene>
<evidence type="ECO:0000313" key="1">
    <source>
        <dbReference type="EMBL" id="KAJ8649620.1"/>
    </source>
</evidence>
<sequence>MRSQPKLRSLRWRRRRRKKKLAQVADETPQLNDAADIAAREDDAYDTRPFPGGPIEFTLLPSFKNHIATTILRGEEDGWVEKSYTVVTSLLLGPLFEVRA</sequence>
<reference evidence="1 2" key="1">
    <citation type="journal article" date="2022" name="Hortic Res">
        <title>A haplotype resolved chromosomal level avocado genome allows analysis of novel avocado genes.</title>
        <authorList>
            <person name="Nath O."/>
            <person name="Fletcher S.J."/>
            <person name="Hayward A."/>
            <person name="Shaw L.M."/>
            <person name="Masouleh A.K."/>
            <person name="Furtado A."/>
            <person name="Henry R.J."/>
            <person name="Mitter N."/>
        </authorList>
    </citation>
    <scope>NUCLEOTIDE SEQUENCE [LARGE SCALE GENOMIC DNA]</scope>
    <source>
        <strain evidence="2">cv. Hass</strain>
    </source>
</reference>
<keyword evidence="2" id="KW-1185">Reference proteome</keyword>